<keyword evidence="2" id="KW-1185">Reference proteome</keyword>
<dbReference type="EMBL" id="JBHUHP010000008">
    <property type="protein sequence ID" value="MFD2091431.1"/>
    <property type="molecule type" value="Genomic_DNA"/>
</dbReference>
<sequence length="165" mass="17114">MAAASRGRRSGYAGLAAAVDHIRRAAGFEVGHVYVSCTGTSQILPSRIWSLAPPTGRFAPFVHATGLSPLVPGQGLPGQVICRRAPVVIEPLSDNVHLPRARAAIASGLRAACGYPVEVSSEVTVVLEFLTTSSIGPTGQVDALVEQLAAVLVPQLENSEPADLL</sequence>
<dbReference type="RefSeq" id="WP_376873709.1">
    <property type="nucleotide sequence ID" value="NZ_JBHUHP010000008.1"/>
</dbReference>
<reference evidence="2" key="1">
    <citation type="journal article" date="2019" name="Int. J. Syst. Evol. Microbiol.">
        <title>The Global Catalogue of Microorganisms (GCM) 10K type strain sequencing project: providing services to taxonomists for standard genome sequencing and annotation.</title>
        <authorList>
            <consortium name="The Broad Institute Genomics Platform"/>
            <consortium name="The Broad Institute Genome Sequencing Center for Infectious Disease"/>
            <person name="Wu L."/>
            <person name="Ma J."/>
        </authorList>
    </citation>
    <scope>NUCLEOTIDE SEQUENCE [LARGE SCALE GENOMIC DNA]</scope>
    <source>
        <strain evidence="2">JCM 3338</strain>
    </source>
</reference>
<dbReference type="Gene3D" id="3.30.450.40">
    <property type="match status" value="1"/>
</dbReference>
<dbReference type="SUPFAM" id="SSF55781">
    <property type="entry name" value="GAF domain-like"/>
    <property type="match status" value="1"/>
</dbReference>
<evidence type="ECO:0000313" key="1">
    <source>
        <dbReference type="EMBL" id="MFD2091431.1"/>
    </source>
</evidence>
<proteinExistence type="predicted"/>
<gene>
    <name evidence="1" type="ORF">ACFSHS_07555</name>
</gene>
<protein>
    <submittedName>
        <fullName evidence="1">Uncharacterized protein</fullName>
    </submittedName>
</protein>
<evidence type="ECO:0000313" key="2">
    <source>
        <dbReference type="Proteomes" id="UP001597402"/>
    </source>
</evidence>
<accession>A0ABW4X7N0</accession>
<organism evidence="1 2">
    <name type="scientific">Blastococcus deserti</name>
    <dbReference type="NCBI Taxonomy" id="2259033"/>
    <lineage>
        <taxon>Bacteria</taxon>
        <taxon>Bacillati</taxon>
        <taxon>Actinomycetota</taxon>
        <taxon>Actinomycetes</taxon>
        <taxon>Geodermatophilales</taxon>
        <taxon>Geodermatophilaceae</taxon>
        <taxon>Blastococcus</taxon>
    </lineage>
</organism>
<dbReference type="InterPro" id="IPR029016">
    <property type="entry name" value="GAF-like_dom_sf"/>
</dbReference>
<name>A0ABW4X7N0_9ACTN</name>
<comment type="caution">
    <text evidence="1">The sequence shown here is derived from an EMBL/GenBank/DDBJ whole genome shotgun (WGS) entry which is preliminary data.</text>
</comment>
<dbReference type="Proteomes" id="UP001597402">
    <property type="component" value="Unassembled WGS sequence"/>
</dbReference>